<keyword evidence="1" id="KW-1133">Transmembrane helix</keyword>
<dbReference type="EMBL" id="JAIFTL010000001">
    <property type="protein sequence ID" value="KAG9327771.1"/>
    <property type="molecule type" value="Genomic_DNA"/>
</dbReference>
<evidence type="ECO:0000313" key="3">
    <source>
        <dbReference type="Proteomes" id="UP000717515"/>
    </source>
</evidence>
<organism evidence="2 3">
    <name type="scientific">Mortierella alpina</name>
    <name type="common">Oleaginous fungus</name>
    <name type="synonym">Mortierella renispora</name>
    <dbReference type="NCBI Taxonomy" id="64518"/>
    <lineage>
        <taxon>Eukaryota</taxon>
        <taxon>Fungi</taxon>
        <taxon>Fungi incertae sedis</taxon>
        <taxon>Mucoromycota</taxon>
        <taxon>Mortierellomycotina</taxon>
        <taxon>Mortierellomycetes</taxon>
        <taxon>Mortierellales</taxon>
        <taxon>Mortierellaceae</taxon>
        <taxon>Mortierella</taxon>
    </lineage>
</organism>
<keyword evidence="1" id="KW-0472">Membrane</keyword>
<comment type="caution">
    <text evidence="2">The sequence shown here is derived from an EMBL/GenBank/DDBJ whole genome shotgun (WGS) entry which is preliminary data.</text>
</comment>
<protein>
    <submittedName>
        <fullName evidence="2">Uncharacterized protein</fullName>
    </submittedName>
</protein>
<dbReference type="Proteomes" id="UP000717515">
    <property type="component" value="Unassembled WGS sequence"/>
</dbReference>
<reference evidence="2" key="1">
    <citation type="submission" date="2021-07" db="EMBL/GenBank/DDBJ databases">
        <title>Draft genome of Mortierella alpina, strain LL118, isolated from an aspen leaf litter sample.</title>
        <authorList>
            <person name="Yang S."/>
            <person name="Vinatzer B.A."/>
        </authorList>
    </citation>
    <scope>NUCLEOTIDE SEQUENCE</scope>
    <source>
        <strain evidence="2">LL118</strain>
    </source>
</reference>
<feature type="transmembrane region" description="Helical" evidence="1">
    <location>
        <begin position="133"/>
        <end position="152"/>
    </location>
</feature>
<name>A0A9P8D3G7_MORAP</name>
<gene>
    <name evidence="2" type="ORF">KVV02_000217</name>
</gene>
<accession>A0A9P8D3G7</accession>
<proteinExistence type="predicted"/>
<keyword evidence="1" id="KW-0812">Transmembrane</keyword>
<sequence>MVHHIASQTSPCFKITKAVGLLDTFYLHMALAEQLFGSELWEMNGLPPITWPYRVMKGLIYSLMDFDLWLITMSPRWFRFRSGLLQKRITVIMAKDLGPTRTKFVLKALPTVRVNRPVADSQWGEDGTMKSRWWAMVWAAAFVALGVALVLIQQG</sequence>
<evidence type="ECO:0000313" key="2">
    <source>
        <dbReference type="EMBL" id="KAG9327771.1"/>
    </source>
</evidence>
<evidence type="ECO:0000256" key="1">
    <source>
        <dbReference type="SAM" id="Phobius"/>
    </source>
</evidence>
<dbReference type="AlphaFoldDB" id="A0A9P8D3G7"/>